<organism evidence="2 3">
    <name type="scientific">Heyndrickxia ginsengihumi</name>
    <dbReference type="NCBI Taxonomy" id="363870"/>
    <lineage>
        <taxon>Bacteria</taxon>
        <taxon>Bacillati</taxon>
        <taxon>Bacillota</taxon>
        <taxon>Bacilli</taxon>
        <taxon>Bacillales</taxon>
        <taxon>Bacillaceae</taxon>
        <taxon>Heyndrickxia</taxon>
    </lineage>
</organism>
<keyword evidence="1" id="KW-0472">Membrane</keyword>
<protein>
    <recommendedName>
        <fullName evidence="4">YfmQ</fullName>
    </recommendedName>
</protein>
<dbReference type="EMBL" id="JAAIWK010000002">
    <property type="protein sequence ID" value="NEY18760.1"/>
    <property type="molecule type" value="Genomic_DNA"/>
</dbReference>
<reference evidence="2 3" key="1">
    <citation type="submission" date="2020-02" db="EMBL/GenBank/DDBJ databases">
        <authorList>
            <person name="Feng H."/>
        </authorList>
    </citation>
    <scope>NUCLEOTIDE SEQUENCE [LARGE SCALE GENOMIC DNA]</scope>
    <source>
        <strain evidence="2 3">Gsoil 114</strain>
    </source>
</reference>
<sequence length="140" mass="16437">MGIWVWVLMIFLIAFVKLLVTCPPTFIVDWFVSKFEVHPKLSNETATVDINGERLDGEEKIQVINEFNEAIFLQKYYVHPKKSGTPLIINTKIGKKNARLFVYIYNDHVDVFKHDKKKIIAYKLLSEGFQKRKQFFNVNV</sequence>
<accession>A0A6M0P4E6</accession>
<dbReference type="InterPro" id="IPR019723">
    <property type="entry name" value="Uncharacterised_YfmQ"/>
</dbReference>
<dbReference type="Pfam" id="PF10787">
    <property type="entry name" value="YfmQ"/>
    <property type="match status" value="1"/>
</dbReference>
<dbReference type="AlphaFoldDB" id="A0A6M0P4E6"/>
<keyword evidence="1" id="KW-1133">Transmembrane helix</keyword>
<evidence type="ECO:0000313" key="2">
    <source>
        <dbReference type="EMBL" id="NEY18760.1"/>
    </source>
</evidence>
<keyword evidence="3" id="KW-1185">Reference proteome</keyword>
<gene>
    <name evidence="2" type="ORF">G4D61_02105</name>
</gene>
<keyword evidence="1" id="KW-0812">Transmembrane</keyword>
<evidence type="ECO:0000313" key="3">
    <source>
        <dbReference type="Proteomes" id="UP000476934"/>
    </source>
</evidence>
<evidence type="ECO:0008006" key="4">
    <source>
        <dbReference type="Google" id="ProtNLM"/>
    </source>
</evidence>
<proteinExistence type="predicted"/>
<feature type="transmembrane region" description="Helical" evidence="1">
    <location>
        <begin position="6"/>
        <end position="32"/>
    </location>
</feature>
<dbReference type="Proteomes" id="UP000476934">
    <property type="component" value="Unassembled WGS sequence"/>
</dbReference>
<evidence type="ECO:0000256" key="1">
    <source>
        <dbReference type="SAM" id="Phobius"/>
    </source>
</evidence>
<dbReference type="RefSeq" id="WP_025731010.1">
    <property type="nucleotide sequence ID" value="NZ_JAAIWK010000002.1"/>
</dbReference>
<comment type="caution">
    <text evidence="2">The sequence shown here is derived from an EMBL/GenBank/DDBJ whole genome shotgun (WGS) entry which is preliminary data.</text>
</comment>
<reference evidence="2 3" key="2">
    <citation type="submission" date="2020-03" db="EMBL/GenBank/DDBJ databases">
        <title>Bacillus aquiflavi sp. nov., isolated from yellow water of strong flavor Chinese baijiu in Yibin region of China.</title>
        <authorList>
            <person name="Xie J."/>
        </authorList>
    </citation>
    <scope>NUCLEOTIDE SEQUENCE [LARGE SCALE GENOMIC DNA]</scope>
    <source>
        <strain evidence="2 3">Gsoil 114</strain>
    </source>
</reference>
<name>A0A6M0P4E6_9BACI</name>